<dbReference type="InterPro" id="IPR033140">
    <property type="entry name" value="Lipase_GDXG_put_SER_AS"/>
</dbReference>
<organism evidence="3 4">
    <name type="scientific">Apostasia shenzhenica</name>
    <dbReference type="NCBI Taxonomy" id="1088818"/>
    <lineage>
        <taxon>Eukaryota</taxon>
        <taxon>Viridiplantae</taxon>
        <taxon>Streptophyta</taxon>
        <taxon>Embryophyta</taxon>
        <taxon>Tracheophyta</taxon>
        <taxon>Spermatophyta</taxon>
        <taxon>Magnoliopsida</taxon>
        <taxon>Liliopsida</taxon>
        <taxon>Asparagales</taxon>
        <taxon>Orchidaceae</taxon>
        <taxon>Apostasioideae</taxon>
        <taxon>Apostasia</taxon>
    </lineage>
</organism>
<keyword evidence="4" id="KW-1185">Reference proteome</keyword>
<evidence type="ECO:0000313" key="3">
    <source>
        <dbReference type="EMBL" id="PKA49487.1"/>
    </source>
</evidence>
<feature type="domain" description="Alpha/beta hydrolase fold-3" evidence="2">
    <location>
        <begin position="77"/>
        <end position="293"/>
    </location>
</feature>
<dbReference type="EC" id="4.2.1.105" evidence="3"/>
<dbReference type="Gene3D" id="3.40.50.1820">
    <property type="entry name" value="alpha/beta hydrolase"/>
    <property type="match status" value="1"/>
</dbReference>
<evidence type="ECO:0000256" key="1">
    <source>
        <dbReference type="PROSITE-ProRule" id="PRU10038"/>
    </source>
</evidence>
<dbReference type="PANTHER" id="PTHR23024">
    <property type="entry name" value="ARYLACETAMIDE DEACETYLASE"/>
    <property type="match status" value="1"/>
</dbReference>
<dbReference type="GO" id="GO:0033987">
    <property type="term" value="F:2-hydroxyisoflavanone dehydratase activity"/>
    <property type="evidence" value="ECO:0007669"/>
    <property type="project" value="UniProtKB-EC"/>
</dbReference>
<dbReference type="GO" id="GO:0016787">
    <property type="term" value="F:hydrolase activity"/>
    <property type="evidence" value="ECO:0007669"/>
    <property type="project" value="InterPro"/>
</dbReference>
<evidence type="ECO:0000313" key="4">
    <source>
        <dbReference type="Proteomes" id="UP000236161"/>
    </source>
</evidence>
<dbReference type="STRING" id="1088818.A0A2I0A1S8"/>
<dbReference type="PROSITE" id="PS01174">
    <property type="entry name" value="LIPASE_GDXG_SER"/>
    <property type="match status" value="1"/>
</dbReference>
<dbReference type="InterPro" id="IPR029058">
    <property type="entry name" value="AB_hydrolase_fold"/>
</dbReference>
<keyword evidence="3" id="KW-0456">Lyase</keyword>
<dbReference type="Pfam" id="PF07859">
    <property type="entry name" value="Abhydrolase_3"/>
    <property type="match status" value="1"/>
</dbReference>
<dbReference type="OrthoDB" id="408631at2759"/>
<sequence length="316" mass="34169">MGSADTGDEIIFDLLSMIHVHRSGRVERFEPTPFVPPSFHPATGVDSKDVSINSCSGLSARLYLPLSAAGSGKLPVVVFFHGGGFFLHRAASSQYHDYLNSLAACAGAVVVSVDYRLAPEYPLPAAYDDSWEALQWVSAAGDPWLMNSGDLDRVFLAGDSAGGNIVHNLGMRLGRGGRMVNGIVMMNPFFWGKERIGAERKVPEGAIFRTEDVDRVWPFVCPGSPDLDDQRINPTAAGAAGLAAMGSPRILVSVGSLDLLLDRGIDYCEKMKESGWGGEVEFMEVEGEDHGFFLLFPGNERAAAFMETMVNFVCKI</sequence>
<dbReference type="InterPro" id="IPR050466">
    <property type="entry name" value="Carboxylest/Gibb_receptor"/>
</dbReference>
<evidence type="ECO:0000259" key="2">
    <source>
        <dbReference type="Pfam" id="PF07859"/>
    </source>
</evidence>
<dbReference type="PANTHER" id="PTHR23024:SF577">
    <property type="entry name" value="CARBOXYLESTERASE 2-RELATED"/>
    <property type="match status" value="1"/>
</dbReference>
<dbReference type="SUPFAM" id="SSF53474">
    <property type="entry name" value="alpha/beta-Hydrolases"/>
    <property type="match status" value="1"/>
</dbReference>
<gene>
    <name evidence="3" type="primary">CXE2</name>
    <name evidence="3" type="ORF">AXF42_Ash004027</name>
</gene>
<dbReference type="Proteomes" id="UP000236161">
    <property type="component" value="Unassembled WGS sequence"/>
</dbReference>
<dbReference type="InterPro" id="IPR013094">
    <property type="entry name" value="AB_hydrolase_3"/>
</dbReference>
<feature type="active site" evidence="1">
    <location>
        <position position="160"/>
    </location>
</feature>
<dbReference type="AlphaFoldDB" id="A0A2I0A1S8"/>
<dbReference type="EMBL" id="KZ452037">
    <property type="protein sequence ID" value="PKA49487.1"/>
    <property type="molecule type" value="Genomic_DNA"/>
</dbReference>
<reference evidence="3 4" key="1">
    <citation type="journal article" date="2017" name="Nature">
        <title>The Apostasia genome and the evolution of orchids.</title>
        <authorList>
            <person name="Zhang G.Q."/>
            <person name="Liu K.W."/>
            <person name="Li Z."/>
            <person name="Lohaus R."/>
            <person name="Hsiao Y.Y."/>
            <person name="Niu S.C."/>
            <person name="Wang J.Y."/>
            <person name="Lin Y.C."/>
            <person name="Xu Q."/>
            <person name="Chen L.J."/>
            <person name="Yoshida K."/>
            <person name="Fujiwara S."/>
            <person name="Wang Z.W."/>
            <person name="Zhang Y.Q."/>
            <person name="Mitsuda N."/>
            <person name="Wang M."/>
            <person name="Liu G.H."/>
            <person name="Pecoraro L."/>
            <person name="Huang H.X."/>
            <person name="Xiao X.J."/>
            <person name="Lin M."/>
            <person name="Wu X.Y."/>
            <person name="Wu W.L."/>
            <person name="Chen Y.Y."/>
            <person name="Chang S.B."/>
            <person name="Sakamoto S."/>
            <person name="Ohme-Takagi M."/>
            <person name="Yagi M."/>
            <person name="Zeng S.J."/>
            <person name="Shen C.Y."/>
            <person name="Yeh C.M."/>
            <person name="Luo Y.B."/>
            <person name="Tsai W.C."/>
            <person name="Van de Peer Y."/>
            <person name="Liu Z.J."/>
        </authorList>
    </citation>
    <scope>NUCLEOTIDE SEQUENCE [LARGE SCALE GENOMIC DNA]</scope>
    <source>
        <strain evidence="4">cv. Shenzhen</strain>
        <tissue evidence="3">Stem</tissue>
    </source>
</reference>
<protein>
    <submittedName>
        <fullName evidence="3">Putative carboxylesterase 2</fullName>
        <ecNumber evidence="3">4.2.1.105</ecNumber>
    </submittedName>
</protein>
<proteinExistence type="predicted"/>
<accession>A0A2I0A1S8</accession>
<name>A0A2I0A1S8_9ASPA</name>